<name>A0A158G3J5_CABSO</name>
<evidence type="ECO:0000313" key="3">
    <source>
        <dbReference type="Proteomes" id="UP000054893"/>
    </source>
</evidence>
<reference evidence="2 3" key="1">
    <citation type="submission" date="2016-01" db="EMBL/GenBank/DDBJ databases">
        <authorList>
            <person name="Oliw E.H."/>
        </authorList>
    </citation>
    <scope>NUCLEOTIDE SEQUENCE [LARGE SCALE GENOMIC DNA]</scope>
    <source>
        <strain evidence="2">LMG 22029</strain>
    </source>
</reference>
<dbReference type="Proteomes" id="UP000054893">
    <property type="component" value="Unassembled WGS sequence"/>
</dbReference>
<organism evidence="2 3">
    <name type="scientific">Caballeronia sordidicola</name>
    <name type="common">Burkholderia sordidicola</name>
    <dbReference type="NCBI Taxonomy" id="196367"/>
    <lineage>
        <taxon>Bacteria</taxon>
        <taxon>Pseudomonadati</taxon>
        <taxon>Pseudomonadota</taxon>
        <taxon>Betaproteobacteria</taxon>
        <taxon>Burkholderiales</taxon>
        <taxon>Burkholderiaceae</taxon>
        <taxon>Caballeronia</taxon>
    </lineage>
</organism>
<feature type="chain" id="PRO_5007810306" description="Lipoprotein" evidence="1">
    <location>
        <begin position="36"/>
        <end position="195"/>
    </location>
</feature>
<proteinExistence type="predicted"/>
<gene>
    <name evidence="2" type="ORF">AWB64_02200</name>
</gene>
<sequence>MIFDTYFKFSGFPASRVRASGAILAASILLLSACASVPPADNAAVAVPSAASAPVVTSVPKPQARSRSAEAIAAGVSGPPGVQRIDIGGPSGYRTEVSITPPKQVCDLDAFADGVQYGYAYTWNRLVMEQIRDAGKPSTPPKAQFDPAGIHLQDEQYKIVWNGEQRVNACASDGYLIGRIVGTHQALVDMKGGAS</sequence>
<keyword evidence="1" id="KW-0732">Signal</keyword>
<evidence type="ECO:0000313" key="2">
    <source>
        <dbReference type="EMBL" id="SAL26602.1"/>
    </source>
</evidence>
<evidence type="ECO:0000256" key="1">
    <source>
        <dbReference type="SAM" id="SignalP"/>
    </source>
</evidence>
<dbReference type="AlphaFoldDB" id="A0A158G3J5"/>
<protein>
    <recommendedName>
        <fullName evidence="4">Lipoprotein</fullName>
    </recommendedName>
</protein>
<accession>A0A158G3J5</accession>
<feature type="signal peptide" evidence="1">
    <location>
        <begin position="1"/>
        <end position="35"/>
    </location>
</feature>
<evidence type="ECO:0008006" key="4">
    <source>
        <dbReference type="Google" id="ProtNLM"/>
    </source>
</evidence>
<dbReference type="EMBL" id="FCOC02000004">
    <property type="protein sequence ID" value="SAL26602.1"/>
    <property type="molecule type" value="Genomic_DNA"/>
</dbReference>
<dbReference type="RefSeq" id="WP_244164013.1">
    <property type="nucleotide sequence ID" value="NZ_FCOC02000004.1"/>
</dbReference>